<dbReference type="InterPro" id="IPR003439">
    <property type="entry name" value="ABC_transporter-like_ATP-bd"/>
</dbReference>
<proteinExistence type="predicted"/>
<dbReference type="Proteomes" id="UP000194267">
    <property type="component" value="Unassembled WGS sequence"/>
</dbReference>
<evidence type="ECO:0000256" key="3">
    <source>
        <dbReference type="ARBA" id="ARBA00022840"/>
    </source>
</evidence>
<evidence type="ECO:0000256" key="1">
    <source>
        <dbReference type="ARBA" id="ARBA00022448"/>
    </source>
</evidence>
<dbReference type="AlphaFoldDB" id="A0A1Y2T5F7"/>
<reference evidence="6" key="1">
    <citation type="submission" date="2016-04" db="EMBL/GenBank/DDBJ databases">
        <authorList>
            <person name="Antunes L.P."/>
            <person name="Martins L.F."/>
            <person name="Pereira R.V."/>
            <person name="Thomas A.M."/>
            <person name="Barbosa D."/>
            <person name="Nascimento L."/>
            <person name="Silva G.M."/>
            <person name="Condomitti G.W."/>
            <person name="Digiampietri L.A."/>
            <person name="Lombardi K.C."/>
            <person name="Ramos P.L."/>
            <person name="Quaggio R.B."/>
            <person name="Oliveira J.C."/>
            <person name="Pascon R.C."/>
            <person name="Cruz J.B."/>
            <person name="Silva A.M."/>
            <person name="Setubal J.C."/>
        </authorList>
    </citation>
    <scope>NUCLEOTIDE SEQUENCE [LARGE SCALE GENOMIC DNA]</scope>
</reference>
<name>A0A1Y2T5F7_SYMTR</name>
<organism evidence="5 6">
    <name type="scientific">Symbiobacterium thermophilum</name>
    <dbReference type="NCBI Taxonomy" id="2734"/>
    <lineage>
        <taxon>Bacteria</taxon>
        <taxon>Bacillati</taxon>
        <taxon>Bacillota</taxon>
        <taxon>Clostridia</taxon>
        <taxon>Eubacteriales</taxon>
        <taxon>Symbiobacteriaceae</taxon>
        <taxon>Symbiobacterium</taxon>
    </lineage>
</organism>
<evidence type="ECO:0000259" key="4">
    <source>
        <dbReference type="PROSITE" id="PS50893"/>
    </source>
</evidence>
<dbReference type="InterPro" id="IPR017871">
    <property type="entry name" value="ABC_transporter-like_CS"/>
</dbReference>
<evidence type="ECO:0000256" key="2">
    <source>
        <dbReference type="ARBA" id="ARBA00022741"/>
    </source>
</evidence>
<dbReference type="InterPro" id="IPR027417">
    <property type="entry name" value="P-loop_NTPase"/>
</dbReference>
<dbReference type="SMART" id="SM00382">
    <property type="entry name" value="AAA"/>
    <property type="match status" value="1"/>
</dbReference>
<dbReference type="Gene3D" id="3.40.50.300">
    <property type="entry name" value="P-loop containing nucleotide triphosphate hydrolases"/>
    <property type="match status" value="1"/>
</dbReference>
<accession>A0A1Y2T5F7</accession>
<dbReference type="SUPFAM" id="SSF52540">
    <property type="entry name" value="P-loop containing nucleoside triphosphate hydrolases"/>
    <property type="match status" value="1"/>
</dbReference>
<dbReference type="PROSITE" id="PS00211">
    <property type="entry name" value="ABC_TRANSPORTER_1"/>
    <property type="match status" value="1"/>
</dbReference>
<comment type="caution">
    <text evidence="5">The sequence shown here is derived from an EMBL/GenBank/DDBJ whole genome shotgun (WGS) entry which is preliminary data.</text>
</comment>
<dbReference type="PANTHER" id="PTHR42711">
    <property type="entry name" value="ABC TRANSPORTER ATP-BINDING PROTEIN"/>
    <property type="match status" value="1"/>
</dbReference>
<dbReference type="InterPro" id="IPR050763">
    <property type="entry name" value="ABC_transporter_ATP-binding"/>
</dbReference>
<evidence type="ECO:0000313" key="6">
    <source>
        <dbReference type="Proteomes" id="UP000194267"/>
    </source>
</evidence>
<dbReference type="GO" id="GO:0016887">
    <property type="term" value="F:ATP hydrolysis activity"/>
    <property type="evidence" value="ECO:0007669"/>
    <property type="project" value="InterPro"/>
</dbReference>
<dbReference type="PROSITE" id="PS50893">
    <property type="entry name" value="ABC_TRANSPORTER_2"/>
    <property type="match status" value="1"/>
</dbReference>
<keyword evidence="2" id="KW-0547">Nucleotide-binding</keyword>
<sequence length="259" mass="28118">MASAPAILLENLTKSYNGYPAVQGLNLTVRPGEIFGFLGANGAGKTTTLKMIVGLLPPTSGRVLVMDHDVWRDPAPAKRAIGYVPDTPILHDLLTAREFLWFMADLYGMTRARGKARAEELLDMMGLTPHADRLIRDFSLGMKRKLAIATALLHRPRVLLLDEVTNGLDARAAREVKDLIRSWARAGAAVILTTHVLSVAEELSDRIGLIHRGRLIAEGTAADLARQAGIPGANLEETFLALTGDELPAEDRDTEGEAR</sequence>
<keyword evidence="1" id="KW-0813">Transport</keyword>
<gene>
    <name evidence="5" type="ORF">A6D92_04990</name>
</gene>
<keyword evidence="3" id="KW-0067">ATP-binding</keyword>
<dbReference type="InterPro" id="IPR003593">
    <property type="entry name" value="AAA+_ATPase"/>
</dbReference>
<evidence type="ECO:0000313" key="5">
    <source>
        <dbReference type="EMBL" id="OTA41638.1"/>
    </source>
</evidence>
<dbReference type="EMBL" id="LWLV01000314">
    <property type="protein sequence ID" value="OTA41638.1"/>
    <property type="molecule type" value="Genomic_DNA"/>
</dbReference>
<feature type="domain" description="ABC transporter" evidence="4">
    <location>
        <begin position="7"/>
        <end position="237"/>
    </location>
</feature>
<dbReference type="Pfam" id="PF00005">
    <property type="entry name" value="ABC_tran"/>
    <property type="match status" value="1"/>
</dbReference>
<dbReference type="GO" id="GO:0005524">
    <property type="term" value="F:ATP binding"/>
    <property type="evidence" value="ECO:0007669"/>
    <property type="project" value="UniProtKB-KW"/>
</dbReference>
<protein>
    <recommendedName>
        <fullName evidence="4">ABC transporter domain-containing protein</fullName>
    </recommendedName>
</protein>
<dbReference type="PANTHER" id="PTHR42711:SF16">
    <property type="entry name" value="ABC TRANSPORTER ATP-BINDING PROTEIN"/>
    <property type="match status" value="1"/>
</dbReference>